<feature type="region of interest" description="Disordered" evidence="2">
    <location>
        <begin position="1"/>
        <end position="45"/>
    </location>
</feature>
<evidence type="ECO:0000313" key="4">
    <source>
        <dbReference type="Proteomes" id="UP000433876"/>
    </source>
</evidence>
<accession>A0A8S8ZCB3</accession>
<proteinExistence type="predicted"/>
<evidence type="ECO:0000313" key="3">
    <source>
        <dbReference type="EMBL" id="KAA8624250.1"/>
    </source>
</evidence>
<name>A0A8S8ZCB3_SORMA</name>
<evidence type="ECO:0000256" key="1">
    <source>
        <dbReference type="SAM" id="Coils"/>
    </source>
</evidence>
<keyword evidence="1" id="KW-0175">Coiled coil</keyword>
<dbReference type="AlphaFoldDB" id="A0A8S8ZCB3"/>
<evidence type="ECO:0000256" key="2">
    <source>
        <dbReference type="SAM" id="MobiDB-lite"/>
    </source>
</evidence>
<dbReference type="EMBL" id="NMPR01000243">
    <property type="protein sequence ID" value="KAA8624250.1"/>
    <property type="molecule type" value="Genomic_DNA"/>
</dbReference>
<protein>
    <submittedName>
        <fullName evidence="3">Uncharacterized protein</fullName>
    </submittedName>
</protein>
<reference evidence="3 4" key="1">
    <citation type="submission" date="2017-07" db="EMBL/GenBank/DDBJ databases">
        <title>Genome sequence of the Sordaria macrospora wild type strain R19027.</title>
        <authorList>
            <person name="Nowrousian M."/>
            <person name="Teichert I."/>
            <person name="Kueck U."/>
        </authorList>
    </citation>
    <scope>NUCLEOTIDE SEQUENCE [LARGE SCALE GENOMIC DNA]</scope>
    <source>
        <strain evidence="3 4">R19027</strain>
        <tissue evidence="3">Mycelium</tissue>
    </source>
</reference>
<dbReference type="Proteomes" id="UP000433876">
    <property type="component" value="Unassembled WGS sequence"/>
</dbReference>
<feature type="coiled-coil region" evidence="1">
    <location>
        <begin position="171"/>
        <end position="205"/>
    </location>
</feature>
<gene>
    <name evidence="3" type="ORF">SMACR_00044</name>
</gene>
<organism evidence="3 4">
    <name type="scientific">Sordaria macrospora</name>
    <dbReference type="NCBI Taxonomy" id="5147"/>
    <lineage>
        <taxon>Eukaryota</taxon>
        <taxon>Fungi</taxon>
        <taxon>Dikarya</taxon>
        <taxon>Ascomycota</taxon>
        <taxon>Pezizomycotina</taxon>
        <taxon>Sordariomycetes</taxon>
        <taxon>Sordariomycetidae</taxon>
        <taxon>Sordariales</taxon>
        <taxon>Sordariaceae</taxon>
        <taxon>Sordaria</taxon>
    </lineage>
</organism>
<comment type="caution">
    <text evidence="3">The sequence shown here is derived from an EMBL/GenBank/DDBJ whole genome shotgun (WGS) entry which is preliminary data.</text>
</comment>
<dbReference type="VEuPathDB" id="FungiDB:SMAC_00044"/>
<sequence length="337" mass="38508">MSRESEVASRKRKAAPASSTSPPVKKPKKITGPPPRSQPFIRRHELSKNPPMSMYWGAANQYHLKPLFESNGDVFKKLPKLAKKHPYFPDLITDRLHADRQKPVDGFDTTKKHFDAAHAKVERAVEITEEQATRMAHVGRMPVEEAQACHKWVGQVGTMTDIGYHGRMKNYDAFQDALKKVSDLAKKAEKTVEEVKEHAKKWTMEFIAQRKAWDEEEVEYEDAEEEVFEDEGESFADKMEEMRARVMIDRGFSCRCCQLSNGVFFPSSFQRPRFISGSFVQSQVVNHPHTTAMSLLIIHMSLVIACRVALLKVLVLRPRILPNLPARGTLQLYLPHI</sequence>